<dbReference type="AlphaFoldDB" id="U2Q4E9"/>
<evidence type="ECO:0000256" key="1">
    <source>
        <dbReference type="SAM" id="MobiDB-lite"/>
    </source>
</evidence>
<proteinExistence type="predicted"/>
<keyword evidence="4" id="KW-1185">Reference proteome</keyword>
<keyword evidence="2" id="KW-0812">Transmembrane</keyword>
<keyword evidence="2" id="KW-0472">Membrane</keyword>
<feature type="region of interest" description="Disordered" evidence="1">
    <location>
        <begin position="1"/>
        <end position="27"/>
    </location>
</feature>
<evidence type="ECO:0000313" key="4">
    <source>
        <dbReference type="Proteomes" id="UP000017052"/>
    </source>
</evidence>
<protein>
    <submittedName>
        <fullName evidence="3">PF14029 family protein</fullName>
    </submittedName>
</protein>
<evidence type="ECO:0000256" key="2">
    <source>
        <dbReference type="SAM" id="Phobius"/>
    </source>
</evidence>
<keyword evidence="2" id="KW-1133">Transmembrane helix</keyword>
<reference evidence="3" key="1">
    <citation type="submission" date="2013-08" db="EMBL/GenBank/DDBJ databases">
        <authorList>
            <person name="Durkin A.S."/>
            <person name="Haft D.R."/>
            <person name="McCorrison J."/>
            <person name="Torralba M."/>
            <person name="Gillis M."/>
            <person name="Haft D.H."/>
            <person name="Methe B."/>
            <person name="Sutton G."/>
            <person name="Nelson K.E."/>
        </authorList>
    </citation>
    <scope>NUCLEOTIDE SEQUENCE [LARGE SCALE GENOMIC DNA]</scope>
    <source>
        <strain evidence="3">F0233</strain>
    </source>
</reference>
<gene>
    <name evidence="3" type="ORF">HMPREF0682_0699</name>
</gene>
<comment type="caution">
    <text evidence="3">The sequence shown here is derived from an EMBL/GenBank/DDBJ whole genome shotgun (WGS) entry which is preliminary data.</text>
</comment>
<name>U2Q4E9_9ACTN</name>
<organism evidence="3 4">
    <name type="scientific">Propionibacterium acidifaciens F0233</name>
    <dbReference type="NCBI Taxonomy" id="553198"/>
    <lineage>
        <taxon>Bacteria</taxon>
        <taxon>Bacillati</taxon>
        <taxon>Actinomycetota</taxon>
        <taxon>Actinomycetes</taxon>
        <taxon>Propionibacteriales</taxon>
        <taxon>Propionibacteriaceae</taxon>
        <taxon>Propionibacterium</taxon>
    </lineage>
</organism>
<evidence type="ECO:0000313" key="3">
    <source>
        <dbReference type="EMBL" id="ERK51261.1"/>
    </source>
</evidence>
<feature type="transmembrane region" description="Helical" evidence="2">
    <location>
        <begin position="57"/>
        <end position="76"/>
    </location>
</feature>
<sequence length="101" mass="11108">MTAQIIPLHPHDVVEPDPDPADDQGVPEFVDVPVAAERPRSGRLRRAYERGMATAEYAVGILAAVALALVLLHIFTDNQFFQKMLKFVLDLIDKVAPMIGS</sequence>
<accession>U2Q4E9</accession>
<dbReference type="InterPro" id="IPR025338">
    <property type="entry name" value="DUF4244"/>
</dbReference>
<dbReference type="GeneID" id="95360169"/>
<dbReference type="Pfam" id="PF14029">
    <property type="entry name" value="DUF4244"/>
    <property type="match status" value="1"/>
</dbReference>
<dbReference type="RefSeq" id="WP_021798555.1">
    <property type="nucleotide sequence ID" value="NZ_ACVN02000283.1"/>
</dbReference>
<dbReference type="EMBL" id="ACVN02000283">
    <property type="protein sequence ID" value="ERK51261.1"/>
    <property type="molecule type" value="Genomic_DNA"/>
</dbReference>
<dbReference type="OrthoDB" id="3733898at2"/>
<dbReference type="Proteomes" id="UP000017052">
    <property type="component" value="Unassembled WGS sequence"/>
</dbReference>